<evidence type="ECO:0000313" key="3">
    <source>
        <dbReference type="EMBL" id="KAH0575681.1"/>
    </source>
</evidence>
<keyword evidence="1" id="KW-0175">Coiled coil</keyword>
<dbReference type="EMBL" id="KI546046">
    <property type="protein sequence ID" value="EST47190.1"/>
    <property type="molecule type" value="Genomic_DNA"/>
</dbReference>
<dbReference type="OrthoDB" id="341259at2759"/>
<accession>V6LRK4</accession>
<dbReference type="Gene3D" id="1.25.40.20">
    <property type="entry name" value="Ankyrin repeat-containing domain"/>
    <property type="match status" value="1"/>
</dbReference>
<organism evidence="2">
    <name type="scientific">Spironucleus salmonicida</name>
    <dbReference type="NCBI Taxonomy" id="348837"/>
    <lineage>
        <taxon>Eukaryota</taxon>
        <taxon>Metamonada</taxon>
        <taxon>Diplomonadida</taxon>
        <taxon>Hexamitidae</taxon>
        <taxon>Hexamitinae</taxon>
        <taxon>Spironucleus</taxon>
    </lineage>
</organism>
<sequence length="526" mass="59331">MSISRWFIAADSGDSSFIRDNVQSFQNSRDSQGNTALIRAAFAGHTNLCHLLSCEQSHKNNQGRTALMQSIFSSHSAQIIPILNSEFGLKDVLGQTALMLAAQIGNMAAIQNLISSESTLFDMKQRTALMHAASFSQIEAVQFLCERERNSQDINGMTALMFAASKKSFQTVQILANFEAKIKNKKGETALAIAVLSSSSQEIIQFLGQIEGDIKIDGVKIDDFASENNKGKNGLEEVIAKQREQNQIKDQLKLIQERNNGLSNKMEQQVILKLQNENSVQILRLNEQIAGFENKLSQVRGQQINPLIGSRLDSINELIESNNLSNQNQIKKLQSIINEIKLQISEVSTEFYDIRGNVTLLGQQNKQINTILEQLTSEKHYKQSSYKDNNSNKNTKQQLLETTIQQQQQVIVSLYADVDVIKQDNHYIKQQLQQIVQGNNNNNSQNGINNIELSKQVEENINLMNMLVKNQQRDSLDSVIQQIGTLKVDTIGIKNQIDFLKDHDYDGRINLLEKQISMLQNYIFKQ</sequence>
<evidence type="ECO:0000256" key="1">
    <source>
        <dbReference type="SAM" id="Coils"/>
    </source>
</evidence>
<protein>
    <submittedName>
        <fullName evidence="2">Ankyrin repeat-containing protein</fullName>
    </submittedName>
</protein>
<gene>
    <name evidence="2" type="ORF">SS50377_12700</name>
    <name evidence="3" type="ORF">SS50377_23321</name>
</gene>
<evidence type="ECO:0000313" key="4">
    <source>
        <dbReference type="Proteomes" id="UP000018208"/>
    </source>
</evidence>
<dbReference type="PANTHER" id="PTHR24184">
    <property type="entry name" value="SI:CH211-189E2.2"/>
    <property type="match status" value="1"/>
</dbReference>
<dbReference type="EMBL" id="AUWU02000003">
    <property type="protein sequence ID" value="KAH0575681.1"/>
    <property type="molecule type" value="Genomic_DNA"/>
</dbReference>
<dbReference type="SMART" id="SM00248">
    <property type="entry name" value="ANK"/>
    <property type="match status" value="5"/>
</dbReference>
<name>V6LRK4_9EUKA</name>
<reference evidence="3" key="2">
    <citation type="submission" date="2020-12" db="EMBL/GenBank/DDBJ databases">
        <title>New Spironucleus salmonicida genome in near-complete chromosomes.</title>
        <authorList>
            <person name="Xu F."/>
            <person name="Kurt Z."/>
            <person name="Jimenez-Gonzalez A."/>
            <person name="Astvaldsson A."/>
            <person name="Andersson J.O."/>
            <person name="Svard S.G."/>
        </authorList>
    </citation>
    <scope>NUCLEOTIDE SEQUENCE</scope>
    <source>
        <strain evidence="3">ATCC 50377</strain>
    </source>
</reference>
<feature type="coiled-coil region" evidence="1">
    <location>
        <begin position="245"/>
        <end position="302"/>
    </location>
</feature>
<evidence type="ECO:0000313" key="2">
    <source>
        <dbReference type="EMBL" id="EST47190.1"/>
    </source>
</evidence>
<dbReference type="PANTHER" id="PTHR24184:SF11">
    <property type="entry name" value="ANKYRIN REPEAT AND SOCS BOX CONTAINING 3"/>
    <property type="match status" value="1"/>
</dbReference>
<dbReference type="Pfam" id="PF12796">
    <property type="entry name" value="Ank_2"/>
    <property type="match status" value="3"/>
</dbReference>
<dbReference type="InterPro" id="IPR002110">
    <property type="entry name" value="Ankyrin_rpt"/>
</dbReference>
<proteinExistence type="predicted"/>
<dbReference type="VEuPathDB" id="GiardiaDB:SS50377_23321"/>
<dbReference type="Proteomes" id="UP000018208">
    <property type="component" value="Unassembled WGS sequence"/>
</dbReference>
<dbReference type="SUPFAM" id="SSF48403">
    <property type="entry name" value="Ankyrin repeat"/>
    <property type="match status" value="1"/>
</dbReference>
<keyword evidence="4" id="KW-1185">Reference proteome</keyword>
<dbReference type="InterPro" id="IPR036770">
    <property type="entry name" value="Ankyrin_rpt-contain_sf"/>
</dbReference>
<reference evidence="2 3" key="1">
    <citation type="journal article" date="2014" name="PLoS Genet.">
        <title>The Genome of Spironucleus salmonicida Highlights a Fish Pathogen Adapted to Fluctuating Environments.</title>
        <authorList>
            <person name="Xu F."/>
            <person name="Jerlstrom-Hultqvist J."/>
            <person name="Einarsson E."/>
            <person name="Astvaldsson A."/>
            <person name="Svard S.G."/>
            <person name="Andersson J.O."/>
        </authorList>
    </citation>
    <scope>NUCLEOTIDE SEQUENCE</scope>
    <source>
        <strain evidence="3">ATCC 50377</strain>
    </source>
</reference>
<dbReference type="AlphaFoldDB" id="V6LRK4"/>